<dbReference type="GO" id="GO:0006235">
    <property type="term" value="P:dTTP biosynthetic process"/>
    <property type="evidence" value="ECO:0007669"/>
    <property type="project" value="UniProtKB-UniRule"/>
</dbReference>
<evidence type="ECO:0000256" key="1">
    <source>
        <dbReference type="ARBA" id="ARBA00009776"/>
    </source>
</evidence>
<dbReference type="SUPFAM" id="SSF52540">
    <property type="entry name" value="P-loop containing nucleoside triphosphate hydrolases"/>
    <property type="match status" value="1"/>
</dbReference>
<dbReference type="Proteomes" id="UP000094769">
    <property type="component" value="Unassembled WGS sequence"/>
</dbReference>
<evidence type="ECO:0000256" key="5">
    <source>
        <dbReference type="ARBA" id="ARBA00022727"/>
    </source>
</evidence>
<dbReference type="AlphaFoldDB" id="A0A7Z0VK05"/>
<evidence type="ECO:0000256" key="9">
    <source>
        <dbReference type="ARBA" id="ARBA00029962"/>
    </source>
</evidence>
<organism evidence="14 15">
    <name type="scientific">Candidatus Thiodiazotropha endolucinida</name>
    <dbReference type="NCBI Taxonomy" id="1655433"/>
    <lineage>
        <taxon>Bacteria</taxon>
        <taxon>Pseudomonadati</taxon>
        <taxon>Pseudomonadota</taxon>
        <taxon>Gammaproteobacteria</taxon>
        <taxon>Chromatiales</taxon>
        <taxon>Sedimenticolaceae</taxon>
        <taxon>Candidatus Thiodiazotropha</taxon>
    </lineage>
</organism>
<evidence type="ECO:0000256" key="3">
    <source>
        <dbReference type="ARBA" id="ARBA00017144"/>
    </source>
</evidence>
<dbReference type="CDD" id="cd01672">
    <property type="entry name" value="TMPK"/>
    <property type="match status" value="1"/>
</dbReference>
<keyword evidence="6 12" id="KW-0547">Nucleotide-binding</keyword>
<evidence type="ECO:0000256" key="6">
    <source>
        <dbReference type="ARBA" id="ARBA00022741"/>
    </source>
</evidence>
<dbReference type="HAMAP" id="MF_00165">
    <property type="entry name" value="Thymidylate_kinase"/>
    <property type="match status" value="1"/>
</dbReference>
<keyword evidence="4 12" id="KW-0808">Transferase</keyword>
<dbReference type="GO" id="GO:0006227">
    <property type="term" value="P:dUDP biosynthetic process"/>
    <property type="evidence" value="ECO:0007669"/>
    <property type="project" value="TreeGrafter"/>
</dbReference>
<feature type="domain" description="Thymidylate kinase-like" evidence="13">
    <location>
        <begin position="12"/>
        <end position="201"/>
    </location>
</feature>
<dbReference type="FunFam" id="3.40.50.300:FF:000225">
    <property type="entry name" value="Thymidylate kinase"/>
    <property type="match status" value="1"/>
</dbReference>
<evidence type="ECO:0000256" key="7">
    <source>
        <dbReference type="ARBA" id="ARBA00022777"/>
    </source>
</evidence>
<dbReference type="GO" id="GO:0004798">
    <property type="term" value="F:dTMP kinase activity"/>
    <property type="evidence" value="ECO:0007669"/>
    <property type="project" value="UniProtKB-UniRule"/>
</dbReference>
<dbReference type="Gene3D" id="3.40.50.300">
    <property type="entry name" value="P-loop containing nucleotide triphosphate hydrolases"/>
    <property type="match status" value="1"/>
</dbReference>
<proteinExistence type="inferred from homology"/>
<dbReference type="GO" id="GO:0006233">
    <property type="term" value="P:dTDP biosynthetic process"/>
    <property type="evidence" value="ECO:0007669"/>
    <property type="project" value="InterPro"/>
</dbReference>
<evidence type="ECO:0000313" key="15">
    <source>
        <dbReference type="Proteomes" id="UP000094769"/>
    </source>
</evidence>
<evidence type="ECO:0000256" key="8">
    <source>
        <dbReference type="ARBA" id="ARBA00022840"/>
    </source>
</evidence>
<dbReference type="RefSeq" id="WP_069126906.1">
    <property type="nucleotide sequence ID" value="NZ_MARB01000020.1"/>
</dbReference>
<dbReference type="PANTHER" id="PTHR10344:SF4">
    <property type="entry name" value="UMP-CMP KINASE 2, MITOCHONDRIAL"/>
    <property type="match status" value="1"/>
</dbReference>
<evidence type="ECO:0000256" key="4">
    <source>
        <dbReference type="ARBA" id="ARBA00022679"/>
    </source>
</evidence>
<accession>A0A7Z0VK05</accession>
<keyword evidence="15" id="KW-1185">Reference proteome</keyword>
<dbReference type="OrthoDB" id="9774907at2"/>
<dbReference type="NCBIfam" id="TIGR00041">
    <property type="entry name" value="DTMP_kinase"/>
    <property type="match status" value="1"/>
</dbReference>
<evidence type="ECO:0000256" key="12">
    <source>
        <dbReference type="HAMAP-Rule" id="MF_00165"/>
    </source>
</evidence>
<comment type="similarity">
    <text evidence="1 12">Belongs to the thymidylate kinase family.</text>
</comment>
<evidence type="ECO:0000259" key="13">
    <source>
        <dbReference type="Pfam" id="PF02223"/>
    </source>
</evidence>
<dbReference type="GO" id="GO:0005524">
    <property type="term" value="F:ATP binding"/>
    <property type="evidence" value="ECO:0007669"/>
    <property type="project" value="UniProtKB-UniRule"/>
</dbReference>
<comment type="caution">
    <text evidence="14">The sequence shown here is derived from an EMBL/GenBank/DDBJ whole genome shotgun (WGS) entry which is preliminary data.</text>
</comment>
<evidence type="ECO:0000256" key="10">
    <source>
        <dbReference type="ARBA" id="ARBA00048743"/>
    </source>
</evidence>
<dbReference type="EMBL" id="MARB01000020">
    <property type="protein sequence ID" value="ODJ86554.1"/>
    <property type="molecule type" value="Genomic_DNA"/>
</dbReference>
<dbReference type="InterPro" id="IPR039430">
    <property type="entry name" value="Thymidylate_kin-like_dom"/>
</dbReference>
<dbReference type="InterPro" id="IPR018094">
    <property type="entry name" value="Thymidylate_kinase"/>
</dbReference>
<evidence type="ECO:0000313" key="14">
    <source>
        <dbReference type="EMBL" id="ODJ86554.1"/>
    </source>
</evidence>
<dbReference type="GO" id="GO:0005829">
    <property type="term" value="C:cytosol"/>
    <property type="evidence" value="ECO:0007669"/>
    <property type="project" value="TreeGrafter"/>
</dbReference>
<evidence type="ECO:0000256" key="2">
    <source>
        <dbReference type="ARBA" id="ARBA00012980"/>
    </source>
</evidence>
<name>A0A7Z0VK05_9GAMM</name>
<reference evidence="14 15" key="1">
    <citation type="submission" date="2016-06" db="EMBL/GenBank/DDBJ databases">
        <title>Genome sequence of endosymbiont of Candidatus Endolucinida thiodiazotropha.</title>
        <authorList>
            <person name="Poehlein A."/>
            <person name="Koenig S."/>
            <person name="Heiden S.E."/>
            <person name="Thuermer A."/>
            <person name="Voget S."/>
            <person name="Daniel R."/>
            <person name="Markert S."/>
            <person name="Gros O."/>
            <person name="Schweder T."/>
        </authorList>
    </citation>
    <scope>NUCLEOTIDE SEQUENCE [LARGE SCALE GENOMIC DNA]</scope>
    <source>
        <strain evidence="14 15">COS</strain>
    </source>
</reference>
<dbReference type="EC" id="2.7.4.9" evidence="2 12"/>
<gene>
    <name evidence="12 14" type="primary">tmk</name>
    <name evidence="14" type="ORF">CODIS_31940</name>
</gene>
<keyword evidence="8 12" id="KW-0067">ATP-binding</keyword>
<comment type="function">
    <text evidence="11 12">Phosphorylation of dTMP to form dTDP in both de novo and salvage pathways of dTTP synthesis.</text>
</comment>
<feature type="binding site" evidence="12">
    <location>
        <begin position="14"/>
        <end position="21"/>
    </location>
    <ligand>
        <name>ATP</name>
        <dbReference type="ChEBI" id="CHEBI:30616"/>
    </ligand>
</feature>
<dbReference type="InterPro" id="IPR027417">
    <property type="entry name" value="P-loop_NTPase"/>
</dbReference>
<evidence type="ECO:0000256" key="11">
    <source>
        <dbReference type="ARBA" id="ARBA00057735"/>
    </source>
</evidence>
<dbReference type="PANTHER" id="PTHR10344">
    <property type="entry name" value="THYMIDYLATE KINASE"/>
    <property type="match status" value="1"/>
</dbReference>
<keyword evidence="5 12" id="KW-0545">Nucleotide biosynthesis</keyword>
<keyword evidence="7 12" id="KW-0418">Kinase</keyword>
<sequence length="214" mass="23695">MNKTAKGRFITVEGGEGAGKSSNLAFIQSLIETAGKQVLFTREPGGTPLGEAIRELLLGHKHTGMADDTELLLMFAARAEHLQQKILPALERGIWVLCDRFTDASFAYQGAGRGLSLEKIAKLQQFVQGNLRPDLTLLFDVPVDTGLQRAGKRSEPDRFESENRDFFEKVRAGYLQIATQEPDRVQVIDASPALEIVQDQIKTVVQHYLESQGE</sequence>
<protein>
    <recommendedName>
        <fullName evidence="3 12">Thymidylate kinase</fullName>
        <ecNumber evidence="2 12">2.7.4.9</ecNumber>
    </recommendedName>
    <alternativeName>
        <fullName evidence="9 12">dTMP kinase</fullName>
    </alternativeName>
</protein>
<dbReference type="Pfam" id="PF02223">
    <property type="entry name" value="Thymidylate_kin"/>
    <property type="match status" value="1"/>
</dbReference>
<comment type="catalytic activity">
    <reaction evidence="10 12">
        <text>dTMP + ATP = dTDP + ADP</text>
        <dbReference type="Rhea" id="RHEA:13517"/>
        <dbReference type="ChEBI" id="CHEBI:30616"/>
        <dbReference type="ChEBI" id="CHEBI:58369"/>
        <dbReference type="ChEBI" id="CHEBI:63528"/>
        <dbReference type="ChEBI" id="CHEBI:456216"/>
        <dbReference type="EC" id="2.7.4.9"/>
    </reaction>
</comment>